<dbReference type="eggNOG" id="COG3550">
    <property type="taxonomic scope" value="Bacteria"/>
</dbReference>
<evidence type="ECO:0000313" key="1">
    <source>
        <dbReference type="EMBL" id="ABZ73348.1"/>
    </source>
</evidence>
<reference evidence="1" key="1">
    <citation type="submission" date="2008-01" db="EMBL/GenBank/DDBJ databases">
        <title>Complete sequence of chromosome of Caulobacter sp. K31.</title>
        <authorList>
            <consortium name="US DOE Joint Genome Institute"/>
            <person name="Copeland A."/>
            <person name="Lucas S."/>
            <person name="Lapidus A."/>
            <person name="Barry K."/>
            <person name="Glavina del Rio T."/>
            <person name="Dalin E."/>
            <person name="Tice H."/>
            <person name="Pitluck S."/>
            <person name="Bruce D."/>
            <person name="Goodwin L."/>
            <person name="Thompson L.S."/>
            <person name="Brettin T."/>
            <person name="Detter J.C."/>
            <person name="Han C."/>
            <person name="Schmutz J."/>
            <person name="Larimer F."/>
            <person name="Land M."/>
            <person name="Hauser L."/>
            <person name="Kyrpides N."/>
            <person name="Kim E."/>
            <person name="Stephens C."/>
            <person name="Richardson P."/>
        </authorList>
    </citation>
    <scope>NUCLEOTIDE SEQUENCE [LARGE SCALE GENOMIC DNA]</scope>
    <source>
        <strain evidence="1">K31</strain>
    </source>
</reference>
<protein>
    <submittedName>
        <fullName evidence="1">Uncharacterized protein</fullName>
    </submittedName>
</protein>
<dbReference type="EMBL" id="CP000927">
    <property type="protein sequence ID" value="ABZ73348.1"/>
    <property type="molecule type" value="Genomic_DNA"/>
</dbReference>
<sequence>MYQRLATDRIREALIDTRVVLLAAHDWRNDPPIDAAFLPIINALARVVVAERQREMDGATAEIAELRGARGFLAMTFAPGSSLGGERPKASVIDQHGRLSIAKFPKETDDYSIELWEEVALRLGVTGPDAHRTHADRRTRS</sequence>
<organism evidence="1">
    <name type="scientific">Caulobacter sp. (strain K31)</name>
    <dbReference type="NCBI Taxonomy" id="366602"/>
    <lineage>
        <taxon>Bacteria</taxon>
        <taxon>Pseudomonadati</taxon>
        <taxon>Pseudomonadota</taxon>
        <taxon>Alphaproteobacteria</taxon>
        <taxon>Caulobacterales</taxon>
        <taxon>Caulobacteraceae</taxon>
        <taxon>Caulobacter</taxon>
    </lineage>
</organism>
<gene>
    <name evidence="1" type="ordered locus">Caul_4226</name>
</gene>
<proteinExistence type="predicted"/>
<accession>B0SYI1</accession>
<dbReference type="STRING" id="366602.Caul_4226"/>
<dbReference type="KEGG" id="cak:Caul_4226"/>
<dbReference type="HOGENOM" id="CLU_1821911_0_0_5"/>
<dbReference type="AlphaFoldDB" id="B0SYI1"/>
<name>B0SYI1_CAUSK</name>